<dbReference type="SMART" id="SM00065">
    <property type="entry name" value="GAF"/>
    <property type="match status" value="1"/>
</dbReference>
<dbReference type="InterPro" id="IPR029016">
    <property type="entry name" value="GAF-like_dom_sf"/>
</dbReference>
<dbReference type="Gene3D" id="3.60.40.10">
    <property type="entry name" value="PPM-type phosphatase domain"/>
    <property type="match status" value="1"/>
</dbReference>
<proteinExistence type="predicted"/>
<dbReference type="Pfam" id="PF01590">
    <property type="entry name" value="GAF"/>
    <property type="match status" value="1"/>
</dbReference>
<dbReference type="InterPro" id="IPR003594">
    <property type="entry name" value="HATPase_dom"/>
</dbReference>
<sequence>MVEPVPGAYEDSRYDEARSARVPADLAWLNAAGRQIGTTLDLRRTTQELVDFVVPEFADGAAVDLLESVLRGAEVDRWRGPGMPAMQAMAIAWIPQVRMIEATPVGSATSFAGYGRDALTSGEPVLVSRVTPEDFTKIASTPSGAGQLRAAGVHSYLVVPVIARGVLLGLADFVRAGDRPGFDRADVALATELLGKAAVAFDNARLYQRERDTVVTLQHSLLPRESPLTLQLEVRPGYQPARDRRVAGGDWFDIAALPGGRTALVVGDVLGGGLSAAATMGRLRGIARVLLALDTVPERVLTRLDLAARDLDEEQVATCLVAVYDPADGSCALASAGHLPPLVVDRDGDARFVDLPVGGPIGAGAIPYEGARITLPQGARLMLYTDGLTKTRGGDLAQDLERLRRTAAEMPAGAPAPGVDQLATPERFDDAVLLVADTHDAAEDIRMWELPADASAGSFARKVVRGQLADWGQPELQDSAELVVSEMVGNAMRYGRGPGPLRLVRHGRVIVELADRGPDLPQIQFAAPTDEGGRGLQLINMLCRRWGACRTAYGKSVWAELDLPTER</sequence>
<evidence type="ECO:0000259" key="2">
    <source>
        <dbReference type="SMART" id="SM00065"/>
    </source>
</evidence>
<dbReference type="InterPro" id="IPR036457">
    <property type="entry name" value="PPM-type-like_dom_sf"/>
</dbReference>
<dbReference type="InterPro" id="IPR036890">
    <property type="entry name" value="HATPase_C_sf"/>
</dbReference>
<evidence type="ECO:0000313" key="5">
    <source>
        <dbReference type="Proteomes" id="UP000516428"/>
    </source>
</evidence>
<dbReference type="InterPro" id="IPR001932">
    <property type="entry name" value="PPM-type_phosphatase-like_dom"/>
</dbReference>
<evidence type="ECO:0000259" key="3">
    <source>
        <dbReference type="SMART" id="SM00331"/>
    </source>
</evidence>
<dbReference type="CDD" id="cd16936">
    <property type="entry name" value="HATPase_RsbW-like"/>
    <property type="match status" value="1"/>
</dbReference>
<evidence type="ECO:0000256" key="1">
    <source>
        <dbReference type="ARBA" id="ARBA00022801"/>
    </source>
</evidence>
<evidence type="ECO:0000313" key="4">
    <source>
        <dbReference type="EMBL" id="QNS09109.1"/>
    </source>
</evidence>
<dbReference type="PANTHER" id="PTHR43156">
    <property type="entry name" value="STAGE II SPORULATION PROTEIN E-RELATED"/>
    <property type="match status" value="1"/>
</dbReference>
<feature type="domain" description="PPM-type phosphatase" evidence="3">
    <location>
        <begin position="229"/>
        <end position="438"/>
    </location>
</feature>
<dbReference type="Gene3D" id="3.30.565.10">
    <property type="entry name" value="Histidine kinase-like ATPase, C-terminal domain"/>
    <property type="match status" value="1"/>
</dbReference>
<dbReference type="EMBL" id="CP061281">
    <property type="protein sequence ID" value="QNS09109.1"/>
    <property type="molecule type" value="Genomic_DNA"/>
</dbReference>
<dbReference type="FunFam" id="3.30.565.10:FF:000028">
    <property type="entry name" value="PAS sensor protein"/>
    <property type="match status" value="1"/>
</dbReference>
<reference evidence="4 5" key="1">
    <citation type="submission" date="2020-09" db="EMBL/GenBank/DDBJ databases">
        <title>A novel species.</title>
        <authorList>
            <person name="Gao J."/>
        </authorList>
    </citation>
    <scope>NUCLEOTIDE SEQUENCE [LARGE SCALE GENOMIC DNA]</scope>
    <source>
        <strain evidence="4 5">CRXT-Y-14</strain>
    </source>
</reference>
<organism evidence="4 5">
    <name type="scientific">Streptomyces xanthii</name>
    <dbReference type="NCBI Taxonomy" id="2768069"/>
    <lineage>
        <taxon>Bacteria</taxon>
        <taxon>Bacillati</taxon>
        <taxon>Actinomycetota</taxon>
        <taxon>Actinomycetes</taxon>
        <taxon>Kitasatosporales</taxon>
        <taxon>Streptomycetaceae</taxon>
        <taxon>Streptomyces</taxon>
    </lineage>
</organism>
<dbReference type="RefSeq" id="WP_188341766.1">
    <property type="nucleotide sequence ID" value="NZ_CP061281.1"/>
</dbReference>
<feature type="domain" description="GAF" evidence="2">
    <location>
        <begin position="41"/>
        <end position="211"/>
    </location>
</feature>
<dbReference type="SUPFAM" id="SSF81606">
    <property type="entry name" value="PP2C-like"/>
    <property type="match status" value="1"/>
</dbReference>
<dbReference type="PANTHER" id="PTHR43156:SF2">
    <property type="entry name" value="STAGE II SPORULATION PROTEIN E"/>
    <property type="match status" value="1"/>
</dbReference>
<dbReference type="Proteomes" id="UP000516428">
    <property type="component" value="Chromosome"/>
</dbReference>
<dbReference type="SMART" id="SM00331">
    <property type="entry name" value="PP2C_SIG"/>
    <property type="match status" value="1"/>
</dbReference>
<dbReference type="InterPro" id="IPR052016">
    <property type="entry name" value="Bact_Sigma-Reg"/>
</dbReference>
<name>A0A7H1BK54_9ACTN</name>
<protein>
    <submittedName>
        <fullName evidence="4">SpoIIE family protein phosphatase</fullName>
    </submittedName>
</protein>
<dbReference type="KEGG" id="sxn:IAG42_34765"/>
<accession>A0A7H1BK54</accession>
<dbReference type="Pfam" id="PF07228">
    <property type="entry name" value="SpoIIE"/>
    <property type="match status" value="1"/>
</dbReference>
<keyword evidence="1" id="KW-0378">Hydrolase</keyword>
<gene>
    <name evidence="4" type="ORF">IAG42_34765</name>
</gene>
<dbReference type="AlphaFoldDB" id="A0A7H1BK54"/>
<dbReference type="Gene3D" id="3.30.450.40">
    <property type="match status" value="1"/>
</dbReference>
<dbReference type="GO" id="GO:0016791">
    <property type="term" value="F:phosphatase activity"/>
    <property type="evidence" value="ECO:0007669"/>
    <property type="project" value="TreeGrafter"/>
</dbReference>
<dbReference type="Pfam" id="PF13581">
    <property type="entry name" value="HATPase_c_2"/>
    <property type="match status" value="1"/>
</dbReference>
<keyword evidence="5" id="KW-1185">Reference proteome</keyword>
<dbReference type="FunFam" id="3.30.450.40:FF:000035">
    <property type="entry name" value="PAS sensor protein"/>
    <property type="match status" value="1"/>
</dbReference>
<dbReference type="SUPFAM" id="SSF55781">
    <property type="entry name" value="GAF domain-like"/>
    <property type="match status" value="1"/>
</dbReference>
<dbReference type="InterPro" id="IPR003018">
    <property type="entry name" value="GAF"/>
</dbReference>